<feature type="transmembrane region" description="Helical" evidence="5">
    <location>
        <begin position="209"/>
        <end position="227"/>
    </location>
</feature>
<dbReference type="SUPFAM" id="SSF103473">
    <property type="entry name" value="MFS general substrate transporter"/>
    <property type="match status" value="1"/>
</dbReference>
<feature type="transmembrane region" description="Helical" evidence="5">
    <location>
        <begin position="428"/>
        <end position="445"/>
    </location>
</feature>
<feature type="transmembrane region" description="Helical" evidence="5">
    <location>
        <begin position="51"/>
        <end position="69"/>
    </location>
</feature>
<evidence type="ECO:0000256" key="5">
    <source>
        <dbReference type="SAM" id="Phobius"/>
    </source>
</evidence>
<keyword evidence="8" id="KW-1185">Reference proteome</keyword>
<dbReference type="Gene3D" id="1.20.1720.10">
    <property type="entry name" value="Multidrug resistance protein D"/>
    <property type="match status" value="1"/>
</dbReference>
<dbReference type="InterPro" id="IPR020846">
    <property type="entry name" value="MFS_dom"/>
</dbReference>
<dbReference type="EMBL" id="JAWDIU010000003">
    <property type="protein sequence ID" value="MDU0327179.1"/>
    <property type="molecule type" value="Genomic_DNA"/>
</dbReference>
<feature type="transmembrane region" description="Helical" evidence="5">
    <location>
        <begin position="373"/>
        <end position="392"/>
    </location>
</feature>
<gene>
    <name evidence="7" type="ORF">RWH43_10465</name>
</gene>
<dbReference type="InterPro" id="IPR011701">
    <property type="entry name" value="MFS"/>
</dbReference>
<evidence type="ECO:0000256" key="4">
    <source>
        <dbReference type="ARBA" id="ARBA00023136"/>
    </source>
</evidence>
<feature type="transmembrane region" description="Helical" evidence="5">
    <location>
        <begin position="81"/>
        <end position="100"/>
    </location>
</feature>
<feature type="transmembrane region" description="Helical" evidence="5">
    <location>
        <begin position="169"/>
        <end position="189"/>
    </location>
</feature>
<feature type="transmembrane region" description="Helical" evidence="5">
    <location>
        <begin position="314"/>
        <end position="335"/>
    </location>
</feature>
<feature type="transmembrane region" description="Helical" evidence="5">
    <location>
        <begin position="457"/>
        <end position="481"/>
    </location>
</feature>
<evidence type="ECO:0000313" key="7">
    <source>
        <dbReference type="EMBL" id="MDU0327179.1"/>
    </source>
</evidence>
<name>A0ABU3RWI4_9MICO</name>
<keyword evidence="4 5" id="KW-0472">Membrane</keyword>
<sequence length="489" mass="49928">MTASAPAPDPRRWRALSVMLMGQFAALLDVSVTNVALPSIGRSTGADASELQWIVTGYVLAFALVPVIGGRLGDGWGRRRIFTIAVLGFVIASAAVGLAPNAGLLIAARVVQGLFGGMMGPQVSGFIQNAFPAWERGRAFGRLGLTVGAGTALGPVIAGLLISAGGTEIGWRLVFFINVPVGVAAVLLARRWVPADEPVAAASGQRVDVLGAVLLGAGVLCLLFPIVETGQGGGPLMLLLLIPAAVFLFGLVRHEARLTRADAGPLLDLRLFRVRSFVTGVVFAIVFFCSNTGIPLVLALYYQDGLGFTALQSGLGVTAYAIGSVVGAPVAGRFVSRVGRPLLVGAVAVFTTVTVILGVLVQTAADATDPVTVILRLCVPLFVLGVAGGAIVTPNQTLTLADVDPRRGGVAGGVVQTAQRVGSSIGQTVLGTSFVLAVGAAARAGGPGDPAPDAVPFADALTLALAVSVVFSGAAMLLSAIEVRRHRER</sequence>
<comment type="caution">
    <text evidence="7">The sequence shown here is derived from an EMBL/GenBank/DDBJ whole genome shotgun (WGS) entry which is preliminary data.</text>
</comment>
<dbReference type="PRINTS" id="PR01035">
    <property type="entry name" value="TCRTETA"/>
</dbReference>
<keyword evidence="3 5" id="KW-1133">Transmembrane helix</keyword>
<reference evidence="7 8" key="1">
    <citation type="submission" date="2023-09" db="EMBL/GenBank/DDBJ databases">
        <title>Microbacterium fusihabitans sp. nov., Microbacterium phycihabitans sp. nov., and Microbacterium cervinum sp. nov., isolated from dried seaweeds of beach.</title>
        <authorList>
            <person name="Lee S.D."/>
        </authorList>
    </citation>
    <scope>NUCLEOTIDE SEQUENCE [LARGE SCALE GENOMIC DNA]</scope>
    <source>
        <strain evidence="7 8">KSW2-21</strain>
    </source>
</reference>
<accession>A0ABU3RWI4</accession>
<evidence type="ECO:0000256" key="3">
    <source>
        <dbReference type="ARBA" id="ARBA00022989"/>
    </source>
</evidence>
<feature type="transmembrane region" description="Helical" evidence="5">
    <location>
        <begin position="106"/>
        <end position="127"/>
    </location>
</feature>
<organism evidence="7 8">
    <name type="scientific">Microbacterium algihabitans</name>
    <dbReference type="NCBI Taxonomy" id="3075992"/>
    <lineage>
        <taxon>Bacteria</taxon>
        <taxon>Bacillati</taxon>
        <taxon>Actinomycetota</taxon>
        <taxon>Actinomycetes</taxon>
        <taxon>Micrococcales</taxon>
        <taxon>Microbacteriaceae</taxon>
        <taxon>Microbacterium</taxon>
    </lineage>
</organism>
<feature type="transmembrane region" description="Helical" evidence="5">
    <location>
        <begin position="342"/>
        <end position="361"/>
    </location>
</feature>
<dbReference type="PANTHER" id="PTHR42718:SF39">
    <property type="entry name" value="ACTINORHODIN TRANSPORTER-RELATED"/>
    <property type="match status" value="1"/>
</dbReference>
<proteinExistence type="predicted"/>
<evidence type="ECO:0000256" key="1">
    <source>
        <dbReference type="ARBA" id="ARBA00004651"/>
    </source>
</evidence>
<feature type="transmembrane region" description="Helical" evidence="5">
    <location>
        <begin position="233"/>
        <end position="252"/>
    </location>
</feature>
<feature type="transmembrane region" description="Helical" evidence="5">
    <location>
        <begin position="139"/>
        <end position="163"/>
    </location>
</feature>
<comment type="subcellular location">
    <subcellularLocation>
        <location evidence="1">Cell membrane</location>
        <topology evidence="1">Multi-pass membrane protein</topology>
    </subcellularLocation>
</comment>
<dbReference type="RefSeq" id="WP_316001437.1">
    <property type="nucleotide sequence ID" value="NZ_JAWDIU010000003.1"/>
</dbReference>
<keyword evidence="2 5" id="KW-0812">Transmembrane</keyword>
<dbReference type="PROSITE" id="PS50850">
    <property type="entry name" value="MFS"/>
    <property type="match status" value="1"/>
</dbReference>
<dbReference type="InterPro" id="IPR001958">
    <property type="entry name" value="Tet-R_TetA/multi-R_MdtG-like"/>
</dbReference>
<feature type="transmembrane region" description="Helical" evidence="5">
    <location>
        <begin position="12"/>
        <end position="31"/>
    </location>
</feature>
<evidence type="ECO:0000313" key="8">
    <source>
        <dbReference type="Proteomes" id="UP001256673"/>
    </source>
</evidence>
<evidence type="ECO:0000256" key="2">
    <source>
        <dbReference type="ARBA" id="ARBA00022692"/>
    </source>
</evidence>
<protein>
    <submittedName>
        <fullName evidence="7">MFS transporter</fullName>
    </submittedName>
</protein>
<dbReference type="PANTHER" id="PTHR42718">
    <property type="entry name" value="MAJOR FACILITATOR SUPERFAMILY MULTIDRUG TRANSPORTER MFSC"/>
    <property type="match status" value="1"/>
</dbReference>
<feature type="transmembrane region" description="Helical" evidence="5">
    <location>
        <begin position="277"/>
        <end position="302"/>
    </location>
</feature>
<dbReference type="InterPro" id="IPR036259">
    <property type="entry name" value="MFS_trans_sf"/>
</dbReference>
<dbReference type="Proteomes" id="UP001256673">
    <property type="component" value="Unassembled WGS sequence"/>
</dbReference>
<feature type="domain" description="Major facilitator superfamily (MFS) profile" evidence="6">
    <location>
        <begin position="15"/>
        <end position="484"/>
    </location>
</feature>
<evidence type="ECO:0000259" key="6">
    <source>
        <dbReference type="PROSITE" id="PS50850"/>
    </source>
</evidence>
<dbReference type="Gene3D" id="1.20.1250.20">
    <property type="entry name" value="MFS general substrate transporter like domains"/>
    <property type="match status" value="1"/>
</dbReference>
<dbReference type="Pfam" id="PF07690">
    <property type="entry name" value="MFS_1"/>
    <property type="match status" value="1"/>
</dbReference>